<keyword evidence="3" id="KW-1185">Reference proteome</keyword>
<keyword evidence="1" id="KW-0472">Membrane</keyword>
<protein>
    <submittedName>
        <fullName evidence="2">Uncharacterized protein</fullName>
    </submittedName>
</protein>
<feature type="transmembrane region" description="Helical" evidence="1">
    <location>
        <begin position="12"/>
        <end position="31"/>
    </location>
</feature>
<accession>A0AAP2DUG7</accession>
<dbReference type="AlphaFoldDB" id="A0AAP2DUG7"/>
<feature type="transmembrane region" description="Helical" evidence="1">
    <location>
        <begin position="561"/>
        <end position="580"/>
    </location>
</feature>
<gene>
    <name evidence="2" type="ORF">KK083_28465</name>
</gene>
<feature type="transmembrane region" description="Helical" evidence="1">
    <location>
        <begin position="40"/>
        <end position="59"/>
    </location>
</feature>
<comment type="caution">
    <text evidence="2">The sequence shown here is derived from an EMBL/GenBank/DDBJ whole genome shotgun (WGS) entry which is preliminary data.</text>
</comment>
<dbReference type="EMBL" id="JAHESF010000049">
    <property type="protein sequence ID" value="MBT1700859.1"/>
    <property type="molecule type" value="Genomic_DNA"/>
</dbReference>
<reference evidence="2 3" key="1">
    <citation type="submission" date="2021-05" db="EMBL/GenBank/DDBJ databases">
        <title>A Polyphasic approach of four new species of the genus Ohtaekwangia: Ohtaekwangia histidinii sp. nov., Ohtaekwangia cretensis sp. nov., Ohtaekwangia indiensis sp. nov., Ohtaekwangia reichenbachii sp. nov. from diverse environment.</title>
        <authorList>
            <person name="Octaviana S."/>
        </authorList>
    </citation>
    <scope>NUCLEOTIDE SEQUENCE [LARGE SCALE GENOMIC DNA]</scope>
    <source>
        <strain evidence="2 3">PWU4</strain>
    </source>
</reference>
<organism evidence="2 3">
    <name type="scientific">Chryseosolibacter histidini</name>
    <dbReference type="NCBI Taxonomy" id="2782349"/>
    <lineage>
        <taxon>Bacteria</taxon>
        <taxon>Pseudomonadati</taxon>
        <taxon>Bacteroidota</taxon>
        <taxon>Cytophagia</taxon>
        <taxon>Cytophagales</taxon>
        <taxon>Chryseotaleaceae</taxon>
        <taxon>Chryseosolibacter</taxon>
    </lineage>
</organism>
<keyword evidence="1" id="KW-1133">Transmembrane helix</keyword>
<dbReference type="Proteomes" id="UP001319200">
    <property type="component" value="Unassembled WGS sequence"/>
</dbReference>
<name>A0AAP2DUG7_9BACT</name>
<keyword evidence="1" id="KW-0812">Transmembrane</keyword>
<sequence length="583" mass="65064">MSDPLLTFHPVIPTLLLLAVLAGVTIVLVWAERKRALRYFTFRIVAVVMLMLSLAAILFRPSLRTEVSTSVILLTAGYDSKKVDSLLRLEPGAVMIHTVDTKGYKGSKPLGSAHELSAYQQQIRYVVGKGLSRDALDILHDTRYIFVPSIDPSGISSIRVQNPVVPEKNNIIEGVILNAPANEKLLLSGPGGKVDSVRLTGKPVETFSFTFTPKQSGTFLYMLTGSNGINETLPICMEEQPSSDILFIQHFPTFESRSLKDFLGDHHRILFRYQLSQNRYRYEFINRKPQSIDRLTAEALAAFDLLIIDSDALQALSSTELAQVKRSVSEGLGILTLLNDSPLKIKPVQSFFPGVFASYASDTAQVGIRSKKFTLPAWAFKVNPDADVVTTLKNRNRILSGYRYNGFGKTGFQLLQETYRLMLEGDSLAYSELWAELIGKTARTKSKPFSLRIISEFPYYTDEPLTVEAISAGTAPVVLNDSVPISLTEDLFVDDRWTGKFWPGEPGWHTLTAGDSTRLKYYVSNKKDWTSLAATNAMIQTSEQSVKTLPEKKMTVTFTPIPAWIFYLLFVFSAGFLWLVPKL</sequence>
<proteinExistence type="predicted"/>
<dbReference type="RefSeq" id="WP_254169546.1">
    <property type="nucleotide sequence ID" value="NZ_JAHESF010000049.1"/>
</dbReference>
<evidence type="ECO:0000256" key="1">
    <source>
        <dbReference type="SAM" id="Phobius"/>
    </source>
</evidence>
<evidence type="ECO:0000313" key="3">
    <source>
        <dbReference type="Proteomes" id="UP001319200"/>
    </source>
</evidence>
<evidence type="ECO:0000313" key="2">
    <source>
        <dbReference type="EMBL" id="MBT1700859.1"/>
    </source>
</evidence>